<proteinExistence type="predicted"/>
<evidence type="ECO:0000313" key="2">
    <source>
        <dbReference type="Proteomes" id="UP001283341"/>
    </source>
</evidence>
<reference evidence="1" key="1">
    <citation type="journal article" date="2023" name="Mol. Phylogenet. Evol.">
        <title>Genome-scale phylogeny and comparative genomics of the fungal order Sordariales.</title>
        <authorList>
            <person name="Hensen N."/>
            <person name="Bonometti L."/>
            <person name="Westerberg I."/>
            <person name="Brannstrom I.O."/>
            <person name="Guillou S."/>
            <person name="Cros-Aarteil S."/>
            <person name="Calhoun S."/>
            <person name="Haridas S."/>
            <person name="Kuo A."/>
            <person name="Mondo S."/>
            <person name="Pangilinan J."/>
            <person name="Riley R."/>
            <person name="LaButti K."/>
            <person name="Andreopoulos B."/>
            <person name="Lipzen A."/>
            <person name="Chen C."/>
            <person name="Yan M."/>
            <person name="Daum C."/>
            <person name="Ng V."/>
            <person name="Clum A."/>
            <person name="Steindorff A."/>
            <person name="Ohm R.A."/>
            <person name="Martin F."/>
            <person name="Silar P."/>
            <person name="Natvig D.O."/>
            <person name="Lalanne C."/>
            <person name="Gautier V."/>
            <person name="Ament-Velasquez S.L."/>
            <person name="Kruys A."/>
            <person name="Hutchinson M.I."/>
            <person name="Powell A.J."/>
            <person name="Barry K."/>
            <person name="Miller A.N."/>
            <person name="Grigoriev I.V."/>
            <person name="Debuchy R."/>
            <person name="Gladieux P."/>
            <person name="Hiltunen Thoren M."/>
            <person name="Johannesson H."/>
        </authorList>
    </citation>
    <scope>NUCLEOTIDE SEQUENCE</scope>
    <source>
        <strain evidence="1">CBS 118394</strain>
    </source>
</reference>
<evidence type="ECO:0000313" key="1">
    <source>
        <dbReference type="EMBL" id="KAK3312291.1"/>
    </source>
</evidence>
<keyword evidence="2" id="KW-1185">Reference proteome</keyword>
<accession>A0AAE0HUN4</accession>
<organism evidence="1 2">
    <name type="scientific">Apodospora peruviana</name>
    <dbReference type="NCBI Taxonomy" id="516989"/>
    <lineage>
        <taxon>Eukaryota</taxon>
        <taxon>Fungi</taxon>
        <taxon>Dikarya</taxon>
        <taxon>Ascomycota</taxon>
        <taxon>Pezizomycotina</taxon>
        <taxon>Sordariomycetes</taxon>
        <taxon>Sordariomycetidae</taxon>
        <taxon>Sordariales</taxon>
        <taxon>Lasiosphaeriaceae</taxon>
        <taxon>Apodospora</taxon>
    </lineage>
</organism>
<protein>
    <submittedName>
        <fullName evidence="1">Uncharacterized protein</fullName>
    </submittedName>
</protein>
<gene>
    <name evidence="1" type="ORF">B0H66DRAFT_396432</name>
</gene>
<sequence>MKWITWRRRHRTVLLLSRPSRSRAFLRPSPTQRSPSNTGRFNLAELGVRVGLERVSKKGSSQSSYMGPGSLRNPVFGATYTYTHYRKSVTSYQFLV</sequence>
<dbReference type="EMBL" id="JAUEDM010000009">
    <property type="protein sequence ID" value="KAK3312291.1"/>
    <property type="molecule type" value="Genomic_DNA"/>
</dbReference>
<reference evidence="1" key="2">
    <citation type="submission" date="2023-06" db="EMBL/GenBank/DDBJ databases">
        <authorList>
            <consortium name="Lawrence Berkeley National Laboratory"/>
            <person name="Haridas S."/>
            <person name="Hensen N."/>
            <person name="Bonometti L."/>
            <person name="Westerberg I."/>
            <person name="Brannstrom I.O."/>
            <person name="Guillou S."/>
            <person name="Cros-Aarteil S."/>
            <person name="Calhoun S."/>
            <person name="Kuo A."/>
            <person name="Mondo S."/>
            <person name="Pangilinan J."/>
            <person name="Riley R."/>
            <person name="Labutti K."/>
            <person name="Andreopoulos B."/>
            <person name="Lipzen A."/>
            <person name="Chen C."/>
            <person name="Yanf M."/>
            <person name="Daum C."/>
            <person name="Ng V."/>
            <person name="Clum A."/>
            <person name="Steindorff A."/>
            <person name="Ohm R."/>
            <person name="Martin F."/>
            <person name="Silar P."/>
            <person name="Natvig D."/>
            <person name="Lalanne C."/>
            <person name="Gautier V."/>
            <person name="Ament-Velasquez S.L."/>
            <person name="Kruys A."/>
            <person name="Hutchinson M.I."/>
            <person name="Powell A.J."/>
            <person name="Barry K."/>
            <person name="Miller A.N."/>
            <person name="Grigoriev I.V."/>
            <person name="Debuchy R."/>
            <person name="Gladieux P."/>
            <person name="Thoren M.H."/>
            <person name="Johannesson H."/>
        </authorList>
    </citation>
    <scope>NUCLEOTIDE SEQUENCE</scope>
    <source>
        <strain evidence="1">CBS 118394</strain>
    </source>
</reference>
<comment type="caution">
    <text evidence="1">The sequence shown here is derived from an EMBL/GenBank/DDBJ whole genome shotgun (WGS) entry which is preliminary data.</text>
</comment>
<name>A0AAE0HUN4_9PEZI</name>
<dbReference type="Proteomes" id="UP001283341">
    <property type="component" value="Unassembled WGS sequence"/>
</dbReference>
<dbReference type="AlphaFoldDB" id="A0AAE0HUN4"/>